<dbReference type="PANTHER" id="PTHR14790:SF15">
    <property type="entry name" value="RECQ-MEDIATED GENOME INSTABILITY PROTEIN 1"/>
    <property type="match status" value="1"/>
</dbReference>
<dbReference type="OMA" id="HGQQIRE"/>
<dbReference type="SMART" id="SM01161">
    <property type="entry name" value="DUF1767"/>
    <property type="match status" value="1"/>
</dbReference>
<evidence type="ECO:0000256" key="2">
    <source>
        <dbReference type="ARBA" id="ARBA00018987"/>
    </source>
</evidence>
<organism evidence="4 5">
    <name type="scientific">Neolecta irregularis (strain DAH-3)</name>
    <dbReference type="NCBI Taxonomy" id="1198029"/>
    <lineage>
        <taxon>Eukaryota</taxon>
        <taxon>Fungi</taxon>
        <taxon>Dikarya</taxon>
        <taxon>Ascomycota</taxon>
        <taxon>Taphrinomycotina</taxon>
        <taxon>Neolectales</taxon>
        <taxon>Neolectaceae</taxon>
        <taxon>Neolecta</taxon>
    </lineage>
</organism>
<evidence type="ECO:0000313" key="5">
    <source>
        <dbReference type="Proteomes" id="UP000186594"/>
    </source>
</evidence>
<gene>
    <name evidence="4" type="ORF">NEOLI_000981</name>
</gene>
<dbReference type="OrthoDB" id="341511at2759"/>
<evidence type="ECO:0000259" key="3">
    <source>
        <dbReference type="Pfam" id="PF08585"/>
    </source>
</evidence>
<proteinExistence type="inferred from homology"/>
<feature type="domain" description="RecQ mediated genome instability protein 1 OB-fold" evidence="3">
    <location>
        <begin position="56"/>
        <end position="165"/>
    </location>
</feature>
<dbReference type="GO" id="GO:0000712">
    <property type="term" value="P:resolution of meiotic recombination intermediates"/>
    <property type="evidence" value="ECO:0007669"/>
    <property type="project" value="TreeGrafter"/>
</dbReference>
<dbReference type="InterPro" id="IPR013894">
    <property type="entry name" value="RMI1_OB"/>
</dbReference>
<name>A0A1U7LGV8_NEOID</name>
<evidence type="ECO:0000313" key="4">
    <source>
        <dbReference type="EMBL" id="OLL21879.1"/>
    </source>
</evidence>
<comment type="caution">
    <text evidence="4">The sequence shown here is derived from an EMBL/GenBank/DDBJ whole genome shotgun (WGS) entry which is preliminary data.</text>
</comment>
<dbReference type="Proteomes" id="UP000186594">
    <property type="component" value="Unassembled WGS sequence"/>
</dbReference>
<dbReference type="Pfam" id="PF08585">
    <property type="entry name" value="RMI1_N_C"/>
    <property type="match status" value="1"/>
</dbReference>
<dbReference type="STRING" id="1198029.A0A1U7LGV8"/>
<dbReference type="GO" id="GO:0031422">
    <property type="term" value="C:RecQ family helicase-topoisomerase III complex"/>
    <property type="evidence" value="ECO:0007669"/>
    <property type="project" value="TreeGrafter"/>
</dbReference>
<dbReference type="EMBL" id="LXFE01004208">
    <property type="protein sequence ID" value="OLL21879.1"/>
    <property type="molecule type" value="Genomic_DNA"/>
</dbReference>
<protein>
    <recommendedName>
        <fullName evidence="2">RecQ-mediated genome instability protein 1</fullName>
    </recommendedName>
</protein>
<dbReference type="GO" id="GO:0016604">
    <property type="term" value="C:nuclear body"/>
    <property type="evidence" value="ECO:0007669"/>
    <property type="project" value="TreeGrafter"/>
</dbReference>
<sequence length="179" mass="20432">MVLPDLTAFESVGIYLDKEWLEALLIEFPNISTHQHILPHFLVSDLKQSADPQTFLPPDILEKHNVTISGPFVLQIYRVEDIGLSALSQIYKIEDSKHGQQIREAINEEEQQDLGFEEQIDNNELVGKKHTCKLILEDGAGRRCFGFELKPIDGICVGMRLGQKVYTLATENFRPSRLW</sequence>
<dbReference type="InterPro" id="IPR042470">
    <property type="entry name" value="RMI1_N_C_sf"/>
</dbReference>
<evidence type="ECO:0000256" key="1">
    <source>
        <dbReference type="ARBA" id="ARBA00006395"/>
    </source>
</evidence>
<reference evidence="4 5" key="1">
    <citation type="submission" date="2016-04" db="EMBL/GenBank/DDBJ databases">
        <title>Evolutionary innovation and constraint leading to complex multicellularity in the Ascomycota.</title>
        <authorList>
            <person name="Cisse O."/>
            <person name="Nguyen A."/>
            <person name="Hewitt D.A."/>
            <person name="Jedd G."/>
            <person name="Stajich J.E."/>
        </authorList>
    </citation>
    <scope>NUCLEOTIDE SEQUENCE [LARGE SCALE GENOMIC DNA]</scope>
    <source>
        <strain evidence="4 5">DAH-3</strain>
    </source>
</reference>
<dbReference type="Gene3D" id="2.40.50.770">
    <property type="entry name" value="RecQ-mediated genome instability protein Rmi1, C-terminal domain"/>
    <property type="match status" value="1"/>
</dbReference>
<keyword evidence="5" id="KW-1185">Reference proteome</keyword>
<accession>A0A1U7LGV8</accession>
<dbReference type="GO" id="GO:0000724">
    <property type="term" value="P:double-strand break repair via homologous recombination"/>
    <property type="evidence" value="ECO:0007669"/>
    <property type="project" value="TreeGrafter"/>
</dbReference>
<dbReference type="AlphaFoldDB" id="A0A1U7LGV8"/>
<dbReference type="PANTHER" id="PTHR14790">
    <property type="entry name" value="RECQ-MEDIATED GENOME INSTABILITY PROTEIN 1 RMI1"/>
    <property type="match status" value="1"/>
</dbReference>
<comment type="similarity">
    <text evidence="1">Belongs to the RMI1 family.</text>
</comment>